<feature type="domain" description="GGDEF" evidence="2">
    <location>
        <begin position="596"/>
        <end position="723"/>
    </location>
</feature>
<dbReference type="SUPFAM" id="SSF55785">
    <property type="entry name" value="PYP-like sensor domain (PAS domain)"/>
    <property type="match status" value="1"/>
</dbReference>
<dbReference type="SUPFAM" id="SSF55073">
    <property type="entry name" value="Nucleotide cyclase"/>
    <property type="match status" value="1"/>
</dbReference>
<evidence type="ECO:0000259" key="2">
    <source>
        <dbReference type="PROSITE" id="PS50887"/>
    </source>
</evidence>
<proteinExistence type="predicted"/>
<keyword evidence="1" id="KW-0472">Membrane</keyword>
<dbReference type="Gene3D" id="3.30.450.20">
    <property type="entry name" value="PAS domain"/>
    <property type="match status" value="1"/>
</dbReference>
<organism evidence="3 4">
    <name type="scientific">Acididesulfobacter guangdongensis</name>
    <dbReference type="NCBI Taxonomy" id="2597225"/>
    <lineage>
        <taxon>Bacteria</taxon>
        <taxon>Deltaproteobacteria</taxon>
        <taxon>Candidatus Acidulodesulfobacterales</taxon>
        <taxon>Candidatus Acididesulfobacter</taxon>
    </lineage>
</organism>
<evidence type="ECO:0000256" key="1">
    <source>
        <dbReference type="SAM" id="Phobius"/>
    </source>
</evidence>
<dbReference type="Pfam" id="PF05227">
    <property type="entry name" value="CHASE3"/>
    <property type="match status" value="1"/>
</dbReference>
<comment type="caution">
    <text evidence="3">The sequence shown here is derived from an EMBL/GenBank/DDBJ whole genome shotgun (WGS) entry which is preliminary data.</text>
</comment>
<dbReference type="Gene3D" id="3.30.70.270">
    <property type="match status" value="1"/>
</dbReference>
<dbReference type="Gene3D" id="3.30.450.40">
    <property type="match status" value="1"/>
</dbReference>
<name>A0A519BGL5_ACIG2</name>
<dbReference type="EMBL" id="SGBC01000002">
    <property type="protein sequence ID" value="RZD16400.1"/>
    <property type="molecule type" value="Genomic_DNA"/>
</dbReference>
<dbReference type="InterPro" id="IPR007891">
    <property type="entry name" value="CHASE3"/>
</dbReference>
<dbReference type="InterPro" id="IPR029016">
    <property type="entry name" value="GAF-like_dom_sf"/>
</dbReference>
<accession>A0A519BGL5</accession>
<dbReference type="Pfam" id="PF00990">
    <property type="entry name" value="GGDEF"/>
    <property type="match status" value="1"/>
</dbReference>
<dbReference type="Pfam" id="PF13185">
    <property type="entry name" value="GAF_2"/>
    <property type="match status" value="1"/>
</dbReference>
<dbReference type="SUPFAM" id="SSF55781">
    <property type="entry name" value="GAF domain-like"/>
    <property type="match status" value="1"/>
</dbReference>
<dbReference type="InterPro" id="IPR035965">
    <property type="entry name" value="PAS-like_dom_sf"/>
</dbReference>
<dbReference type="InterPro" id="IPR029787">
    <property type="entry name" value="Nucleotide_cyclase"/>
</dbReference>
<evidence type="ECO:0000313" key="3">
    <source>
        <dbReference type="EMBL" id="RZD16400.1"/>
    </source>
</evidence>
<dbReference type="PANTHER" id="PTHR45138:SF9">
    <property type="entry name" value="DIGUANYLATE CYCLASE DGCM-RELATED"/>
    <property type="match status" value="1"/>
</dbReference>
<dbReference type="InterPro" id="IPR000014">
    <property type="entry name" value="PAS"/>
</dbReference>
<dbReference type="AlphaFoldDB" id="A0A519BGL5"/>
<dbReference type="CDD" id="cd19410">
    <property type="entry name" value="HK9-like_sensor"/>
    <property type="match status" value="1"/>
</dbReference>
<dbReference type="Proteomes" id="UP000316562">
    <property type="component" value="Unassembled WGS sequence"/>
</dbReference>
<reference evidence="3 4" key="1">
    <citation type="journal article" date="2019" name="ISME J.">
        <title>Insights into ecological role of a new deltaproteobacterial order Candidatus Acidulodesulfobacterales by metagenomics and metatranscriptomics.</title>
        <authorList>
            <person name="Tan S."/>
            <person name="Liu J."/>
            <person name="Fang Y."/>
            <person name="Hedlund B.P."/>
            <person name="Lian Z.H."/>
            <person name="Huang L.Y."/>
            <person name="Li J.T."/>
            <person name="Huang L.N."/>
            <person name="Li W.J."/>
            <person name="Jiang H.C."/>
            <person name="Dong H.L."/>
            <person name="Shu W.S."/>
        </authorList>
    </citation>
    <scope>NUCLEOTIDE SEQUENCE [LARGE SCALE GENOMIC DNA]</scope>
    <source>
        <strain evidence="3">AP2</strain>
    </source>
</reference>
<keyword evidence="1" id="KW-0812">Transmembrane</keyword>
<dbReference type="InterPro" id="IPR003018">
    <property type="entry name" value="GAF"/>
</dbReference>
<evidence type="ECO:0000313" key="4">
    <source>
        <dbReference type="Proteomes" id="UP000316562"/>
    </source>
</evidence>
<keyword evidence="1" id="KW-1133">Transmembrane helix</keyword>
<dbReference type="NCBIfam" id="TIGR00254">
    <property type="entry name" value="GGDEF"/>
    <property type="match status" value="1"/>
</dbReference>
<dbReference type="SMART" id="SM00267">
    <property type="entry name" value="GGDEF"/>
    <property type="match status" value="1"/>
</dbReference>
<dbReference type="InterPro" id="IPR000160">
    <property type="entry name" value="GGDEF_dom"/>
</dbReference>
<feature type="transmembrane region" description="Helical" evidence="1">
    <location>
        <begin position="192"/>
        <end position="214"/>
    </location>
</feature>
<dbReference type="CDD" id="cd00130">
    <property type="entry name" value="PAS"/>
    <property type="match status" value="1"/>
</dbReference>
<feature type="transmembrane region" description="Helical" evidence="1">
    <location>
        <begin position="20"/>
        <end position="39"/>
    </location>
</feature>
<dbReference type="PROSITE" id="PS50887">
    <property type="entry name" value="GGDEF"/>
    <property type="match status" value="1"/>
</dbReference>
<dbReference type="Pfam" id="PF13426">
    <property type="entry name" value="PAS_9"/>
    <property type="match status" value="1"/>
</dbReference>
<dbReference type="InterPro" id="IPR050469">
    <property type="entry name" value="Diguanylate_Cyclase"/>
</dbReference>
<gene>
    <name evidence="3" type="ORF">EVJ46_05070</name>
</gene>
<dbReference type="InterPro" id="IPR043128">
    <property type="entry name" value="Rev_trsase/Diguanyl_cyclase"/>
</dbReference>
<dbReference type="CDD" id="cd01949">
    <property type="entry name" value="GGDEF"/>
    <property type="match status" value="1"/>
</dbReference>
<protein>
    <submittedName>
        <fullName evidence="3">Diguanylate cyclase</fullName>
    </submittedName>
</protein>
<sequence length="723" mass="82715">MIYCKLPDRPQNKLAHYTTIAAIAISTAIVILMTSFVFFNGARVAEKIAKIEKYERVQRLLNDTLINLLNAETGQRGFLLTGKSMYLAPYLTGKVNVKNDMKQLKTLLSKKYTKDYKTIKLLTAKKFNELKATIALRKQNKVNSALALVKTNKGIKDMNKLRIYISVLKSSYKKRAETAHGWVLKESDYIKIALPGVIFGYLLILLFVYVLLYINSKKITKYEDNLRQAAVDLESSYENEKTAKLFYLAISQINNLIPKSLNYGEFFTDVAGLFSKDIGIDGICVFKDDKPYAKLIASAGVKNIKEFTENLKVSSDENMPEGRGIYGKALRSAEVIYSNDFIADKASAPWQQKLKKLNFLSLAAMPIKTNDKPFGALVVCSSQKDYFDGKKVKFLKEISSILSYAVEYLENRNNLIQERDLSNILIENIHSGIAIYDENKFLYVNPTLLHLFHYTKEEFLNLNVTDFFSINEDQLYYKNSSIFKMYHNSEMSSRFIYKYAYISSGNGNNEKENKDKGDKIRYIDLFRTAITYNGKQTGLAIFSDVTDQILREQNILVERETYKELAERDALTGAGNRRSFDSKLTEMLNTANRYNRPLSLIMFDIDKFKDINDTYGHEIGDSILKELSHLIKQNLRTTDFFARYGGEEFMLIATETSLVTAKELAERLRIKIAEYDFNIGQYVTCSFGITEIIKGDTNQSIVFRVDNALYDAKRSGRNRVCFG</sequence>
<dbReference type="PANTHER" id="PTHR45138">
    <property type="entry name" value="REGULATORY COMPONENTS OF SENSORY TRANSDUCTION SYSTEM"/>
    <property type="match status" value="1"/>
</dbReference>
<dbReference type="FunFam" id="3.30.70.270:FF:000001">
    <property type="entry name" value="Diguanylate cyclase domain protein"/>
    <property type="match status" value="1"/>
</dbReference>
<dbReference type="GO" id="GO:0052621">
    <property type="term" value="F:diguanylate cyclase activity"/>
    <property type="evidence" value="ECO:0007669"/>
    <property type="project" value="TreeGrafter"/>
</dbReference>